<dbReference type="PANTHER" id="PTHR42842">
    <property type="entry name" value="FAD/NAD(P)-BINDING OXIDOREDUCTASE"/>
    <property type="match status" value="1"/>
</dbReference>
<dbReference type="AlphaFoldDB" id="A0A6L5XYZ4"/>
<accession>A0A6L5XYZ4</accession>
<evidence type="ECO:0000259" key="1">
    <source>
        <dbReference type="Pfam" id="PF21688"/>
    </source>
</evidence>
<name>A0A6L5XYZ4_9FIRM</name>
<feature type="domain" description="FAD-dependent protein C-terminal" evidence="1">
    <location>
        <begin position="291"/>
        <end position="483"/>
    </location>
</feature>
<dbReference type="PRINTS" id="PR00419">
    <property type="entry name" value="ADXRDTASE"/>
</dbReference>
<gene>
    <name evidence="2" type="ORF">FYJ58_09025</name>
</gene>
<dbReference type="InterPro" id="IPR028348">
    <property type="entry name" value="FAD-binding_protein"/>
</dbReference>
<reference evidence="2 3" key="1">
    <citation type="submission" date="2019-08" db="EMBL/GenBank/DDBJ databases">
        <title>In-depth cultivation of the pig gut microbiome towards novel bacterial diversity and tailored functional studies.</title>
        <authorList>
            <person name="Wylensek D."/>
            <person name="Hitch T.C.A."/>
            <person name="Clavel T."/>
        </authorList>
    </citation>
    <scope>NUCLEOTIDE SEQUENCE [LARGE SCALE GENOMIC DNA]</scope>
    <source>
        <strain evidence="2 3">WCA-693-APC-MOT-I</strain>
    </source>
</reference>
<dbReference type="InterPro" id="IPR036188">
    <property type="entry name" value="FAD/NAD-bd_sf"/>
</dbReference>
<dbReference type="RefSeq" id="WP_154519420.1">
    <property type="nucleotide sequence ID" value="NZ_VUMT01000012.1"/>
</dbReference>
<organism evidence="2 3">
    <name type="scientific">Velocimicrobium porci</name>
    <dbReference type="NCBI Taxonomy" id="2606634"/>
    <lineage>
        <taxon>Bacteria</taxon>
        <taxon>Bacillati</taxon>
        <taxon>Bacillota</taxon>
        <taxon>Clostridia</taxon>
        <taxon>Lachnospirales</taxon>
        <taxon>Lachnospiraceae</taxon>
        <taxon>Velocimicrobium</taxon>
    </lineage>
</organism>
<dbReference type="InterPro" id="IPR049516">
    <property type="entry name" value="FAD-depend_C"/>
</dbReference>
<evidence type="ECO:0000313" key="2">
    <source>
        <dbReference type="EMBL" id="MSS64015.1"/>
    </source>
</evidence>
<sequence>MIRLSQIKIDIDKIKTESMEEEIECLLPFIAKHLHVKPDRLQTVKLVKRSLDARRKEAIQYSYTVDVSLENEKQFWKGKVSKTIQKAPESSYHFTPFGEKKMKNRPVVVGFGPAGLFCALELARAGYCPVVFERGEAVEDRIKTVETFWTTNQLNPASNVQFGEGGAGTFSDGKLNTLVKDPIGRNHKVLKELVHFGADSHILYRNKPHIGTDKLRVVVKQIREEIIRLGGEVHFNSLVTDLKVENNQLQAIEINKKDIVPCDVMVLAIGHSARDTFSMLYEHHMDMEQKAFAIGVRVEHPQTVIGRAQYGDAYKKLPTAEYKVTYQSSSGRGVYSFCMCPGGFVVNSSSEQGYLAINGMSNAARDERNANSAIIVSVNPFDFGENHPLAGVEFQRKWEKAAYQKGNGLIPTQLYGDFKENKKSSGYGSVIPNTKGKTSFANLRECLPDYVCHSLIEGMEAFEHKIRGFSNPETVLSGVETRTSSPIRIWRDEEHMSNIRGVYPCGEGAGYAGGITSAAMDGIKIYEAIASVYRPIQ</sequence>
<comment type="caution">
    <text evidence="2">The sequence shown here is derived from an EMBL/GenBank/DDBJ whole genome shotgun (WGS) entry which is preliminary data.</text>
</comment>
<protein>
    <submittedName>
        <fullName evidence="2">FAD-dependent oxidoreductase</fullName>
    </submittedName>
</protein>
<dbReference type="Gene3D" id="3.30.70.2700">
    <property type="match status" value="1"/>
</dbReference>
<evidence type="ECO:0000313" key="3">
    <source>
        <dbReference type="Proteomes" id="UP000482209"/>
    </source>
</evidence>
<dbReference type="Proteomes" id="UP000482209">
    <property type="component" value="Unassembled WGS sequence"/>
</dbReference>
<dbReference type="PIRSF" id="PIRSF038984">
    <property type="entry name" value="FAD_binding_protein"/>
    <property type="match status" value="1"/>
</dbReference>
<dbReference type="EMBL" id="VUMT01000012">
    <property type="protein sequence ID" value="MSS64015.1"/>
    <property type="molecule type" value="Genomic_DNA"/>
</dbReference>
<keyword evidence="3" id="KW-1185">Reference proteome</keyword>
<dbReference type="SUPFAM" id="SSF51905">
    <property type="entry name" value="FAD/NAD(P)-binding domain"/>
    <property type="match status" value="1"/>
</dbReference>
<dbReference type="PANTHER" id="PTHR42842:SF3">
    <property type="entry name" value="FAD_NAD(P)-BINDING OXIDOREDUCTASE FAMILY PROTEIN"/>
    <property type="match status" value="1"/>
</dbReference>
<dbReference type="Pfam" id="PF21688">
    <property type="entry name" value="FAD-depend_C"/>
    <property type="match status" value="1"/>
</dbReference>
<dbReference type="Gene3D" id="3.50.50.60">
    <property type="entry name" value="FAD/NAD(P)-binding domain"/>
    <property type="match status" value="2"/>
</dbReference>
<proteinExistence type="predicted"/>